<proteinExistence type="predicted"/>
<dbReference type="Proteomes" id="UP001145742">
    <property type="component" value="Unassembled WGS sequence"/>
</dbReference>
<comment type="caution">
    <text evidence="1">The sequence shown here is derived from an EMBL/GenBank/DDBJ whole genome shotgun (WGS) entry which is preliminary data.</text>
</comment>
<keyword evidence="2" id="KW-1185">Reference proteome</keyword>
<sequence length="248" mass="26426">MKRKISIPIGDIFELVIGANLVPWGRGAEILPAHIVLQQYRCCPVPFESVLVSADKFRSGPAPGSALLWSELGGTASSEKWCIRRGANFGDALGYSFQLGQEQTHDLNTSCAELAFSRGSNRLNQFAHCFPSPDRRSLVPGARECLASSPSAAGIPLPPATSSGALVCGQQVLTSSSPTEEAVQKTQAKAEGQSGVSRYRVKEFYGVWQRRAADSGAGDWVEVSIPARPQPAPVAITHAAEKEHKGVA</sequence>
<evidence type="ECO:0000313" key="2">
    <source>
        <dbReference type="Proteomes" id="UP001145742"/>
    </source>
</evidence>
<gene>
    <name evidence="1" type="ORF">WISP_142723</name>
</gene>
<evidence type="ECO:0000313" key="1">
    <source>
        <dbReference type="EMBL" id="KAJ7404909.1"/>
    </source>
</evidence>
<reference evidence="1" key="1">
    <citation type="submission" date="2019-10" db="EMBL/GenBank/DDBJ databases">
        <authorList>
            <person name="Soares A.E.R."/>
            <person name="Aleixo A."/>
            <person name="Schneider P."/>
            <person name="Miyaki C.Y."/>
            <person name="Schneider M.P."/>
            <person name="Mello C."/>
            <person name="Vasconcelos A.T.R."/>
        </authorList>
    </citation>
    <scope>NUCLEOTIDE SEQUENCE</scope>
    <source>
        <tissue evidence="1">Muscle</tissue>
    </source>
</reference>
<protein>
    <submittedName>
        <fullName evidence="1">Uncharacterized protein</fullName>
    </submittedName>
</protein>
<accession>A0ABQ9CS81</accession>
<name>A0ABQ9CS81_9PASS</name>
<organism evidence="1 2">
    <name type="scientific">Willisornis vidua</name>
    <name type="common">Xingu scale-backed antbird</name>
    <dbReference type="NCBI Taxonomy" id="1566151"/>
    <lineage>
        <taxon>Eukaryota</taxon>
        <taxon>Metazoa</taxon>
        <taxon>Chordata</taxon>
        <taxon>Craniata</taxon>
        <taxon>Vertebrata</taxon>
        <taxon>Euteleostomi</taxon>
        <taxon>Archelosauria</taxon>
        <taxon>Archosauria</taxon>
        <taxon>Dinosauria</taxon>
        <taxon>Saurischia</taxon>
        <taxon>Theropoda</taxon>
        <taxon>Coelurosauria</taxon>
        <taxon>Aves</taxon>
        <taxon>Neognathae</taxon>
        <taxon>Neoaves</taxon>
        <taxon>Telluraves</taxon>
        <taxon>Australaves</taxon>
        <taxon>Passeriformes</taxon>
        <taxon>Thamnophilidae</taxon>
        <taxon>Willisornis</taxon>
    </lineage>
</organism>
<dbReference type="EMBL" id="WHWB01034739">
    <property type="protein sequence ID" value="KAJ7404909.1"/>
    <property type="molecule type" value="Genomic_DNA"/>
</dbReference>